<protein>
    <submittedName>
        <fullName evidence="1">Uncharacterized protein</fullName>
    </submittedName>
</protein>
<dbReference type="PATRIC" id="fig|1230456.3.peg.3369"/>
<proteinExistence type="predicted"/>
<sequence length="65" mass="7298">MIVWPEIFDDETPPPNLRHREQRIQQLIQLLHQARTDSSQGALTTGSSGVGQTVLEELAHEYGAM</sequence>
<dbReference type="AlphaFoldDB" id="M0NHH6"/>
<dbReference type="Proteomes" id="UP000011546">
    <property type="component" value="Unassembled WGS sequence"/>
</dbReference>
<dbReference type="RefSeq" id="WP_008850029.1">
    <property type="nucleotide sequence ID" value="NZ_AOJH01000103.1"/>
</dbReference>
<keyword evidence="2" id="KW-1185">Reference proteome</keyword>
<reference evidence="1 2" key="1">
    <citation type="journal article" date="2014" name="PLoS Genet.">
        <title>Phylogenetically driven sequencing of extremely halophilic archaea reveals strategies for static and dynamic osmo-response.</title>
        <authorList>
            <person name="Becker E.A."/>
            <person name="Seitzer P.M."/>
            <person name="Tritt A."/>
            <person name="Larsen D."/>
            <person name="Krusor M."/>
            <person name="Yao A.I."/>
            <person name="Wu D."/>
            <person name="Madern D."/>
            <person name="Eisen J.A."/>
            <person name="Darling A.E."/>
            <person name="Facciotti M.T."/>
        </authorList>
    </citation>
    <scope>NUCLEOTIDE SEQUENCE [LARGE SCALE GENOMIC DNA]</scope>
    <source>
        <strain evidence="1 2">JCM 14978</strain>
    </source>
</reference>
<evidence type="ECO:0000313" key="2">
    <source>
        <dbReference type="Proteomes" id="UP000011546"/>
    </source>
</evidence>
<organism evidence="1 2">
    <name type="scientific">Halorubrum kocurii JCM 14978</name>
    <dbReference type="NCBI Taxonomy" id="1230456"/>
    <lineage>
        <taxon>Archaea</taxon>
        <taxon>Methanobacteriati</taxon>
        <taxon>Methanobacteriota</taxon>
        <taxon>Stenosarchaea group</taxon>
        <taxon>Halobacteria</taxon>
        <taxon>Halobacteriales</taxon>
        <taxon>Haloferacaceae</taxon>
        <taxon>Halorubrum</taxon>
    </lineage>
</organism>
<dbReference type="EMBL" id="AOJH01000103">
    <property type="protein sequence ID" value="EMA57013.1"/>
    <property type="molecule type" value="Genomic_DNA"/>
</dbReference>
<evidence type="ECO:0000313" key="1">
    <source>
        <dbReference type="EMBL" id="EMA57013.1"/>
    </source>
</evidence>
<gene>
    <name evidence="1" type="ORF">C468_16909</name>
</gene>
<dbReference type="STRING" id="1230456.C468_16909"/>
<accession>M0NHH6</accession>
<comment type="caution">
    <text evidence="1">The sequence shown here is derived from an EMBL/GenBank/DDBJ whole genome shotgun (WGS) entry which is preliminary data.</text>
</comment>
<name>M0NHH6_9EURY</name>
<dbReference type="OrthoDB" id="270161at2157"/>